<evidence type="ECO:0000256" key="6">
    <source>
        <dbReference type="ARBA" id="ARBA00022989"/>
    </source>
</evidence>
<dbReference type="GO" id="GO:0016887">
    <property type="term" value="F:ATP hydrolysis activity"/>
    <property type="evidence" value="ECO:0007669"/>
    <property type="project" value="InterPro"/>
</dbReference>
<dbReference type="PANTHER" id="PTHR48041">
    <property type="entry name" value="ABC TRANSPORTER G FAMILY MEMBER 28"/>
    <property type="match status" value="1"/>
</dbReference>
<evidence type="ECO:0000259" key="8">
    <source>
        <dbReference type="PROSITE" id="PS50893"/>
    </source>
</evidence>
<evidence type="ECO:0000256" key="1">
    <source>
        <dbReference type="ARBA" id="ARBA00004141"/>
    </source>
</evidence>
<keyword evidence="7" id="KW-0472">Membrane</keyword>
<dbReference type="GO" id="GO:0005524">
    <property type="term" value="F:ATP binding"/>
    <property type="evidence" value="ECO:0007669"/>
    <property type="project" value="UniProtKB-KW"/>
</dbReference>
<feature type="domain" description="ABC transporter" evidence="8">
    <location>
        <begin position="11"/>
        <end position="246"/>
    </location>
</feature>
<proteinExistence type="predicted"/>
<comment type="caution">
    <text evidence="9">The sequence shown here is derived from an EMBL/GenBank/DDBJ whole genome shotgun (WGS) entry which is preliminary data.</text>
</comment>
<protein>
    <recommendedName>
        <fullName evidence="8">ABC transporter domain-containing protein</fullName>
    </recommendedName>
</protein>
<comment type="subcellular location">
    <subcellularLocation>
        <location evidence="1">Membrane</location>
        <topology evidence="1">Multi-pass membrane protein</topology>
    </subcellularLocation>
</comment>
<dbReference type="PROSITE" id="PS00211">
    <property type="entry name" value="ABC_TRANSPORTER_1"/>
    <property type="match status" value="1"/>
</dbReference>
<dbReference type="InterPro" id="IPR017871">
    <property type="entry name" value="ABC_transporter-like_CS"/>
</dbReference>
<dbReference type="Pfam" id="PF00005">
    <property type="entry name" value="ABC_tran"/>
    <property type="match status" value="1"/>
</dbReference>
<dbReference type="Proteomes" id="UP000230821">
    <property type="component" value="Unassembled WGS sequence"/>
</dbReference>
<evidence type="ECO:0000256" key="7">
    <source>
        <dbReference type="ARBA" id="ARBA00023136"/>
    </source>
</evidence>
<name>A0A2G6KGE4_9BACT</name>
<keyword evidence="5" id="KW-0067">ATP-binding</keyword>
<dbReference type="GO" id="GO:0042626">
    <property type="term" value="F:ATPase-coupled transmembrane transporter activity"/>
    <property type="evidence" value="ECO:0007669"/>
    <property type="project" value="TreeGrafter"/>
</dbReference>
<accession>A0A2G6KGE4</accession>
<evidence type="ECO:0000256" key="2">
    <source>
        <dbReference type="ARBA" id="ARBA00022448"/>
    </source>
</evidence>
<evidence type="ECO:0000256" key="3">
    <source>
        <dbReference type="ARBA" id="ARBA00022692"/>
    </source>
</evidence>
<keyword evidence="4" id="KW-0547">Nucleotide-binding</keyword>
<evidence type="ECO:0000313" key="9">
    <source>
        <dbReference type="EMBL" id="PIE33889.1"/>
    </source>
</evidence>
<evidence type="ECO:0000256" key="5">
    <source>
        <dbReference type="ARBA" id="ARBA00022840"/>
    </source>
</evidence>
<evidence type="ECO:0000313" key="10">
    <source>
        <dbReference type="Proteomes" id="UP000230821"/>
    </source>
</evidence>
<dbReference type="InterPro" id="IPR050352">
    <property type="entry name" value="ABCG_transporters"/>
</dbReference>
<sequence length="316" mass="35727">MMHTRHTTIRLDAQSLTKQVNGTQILSNISLSVHPGEFIGLLGPSGAGKSTLLNAINGFRPADKGKVLLNGTNLYDRFDTFRTLIGYVPQDDIVHRSLTTYKALFYAAQLRFSLTGMSQRPEVIKQRVTEVLRLLGLEEQQKTKIKRLSGGQRKRVSLGIELLTSPPLLFLDEPTSGLDPGLEERMMTLFYKLAREGRTIIITTHIMESLNMLDLVAILVKGQLVFYGPPKTAIQAFKVKDFSDIYTRLEQFNPAHLANQFRASPLYKKYVTTRLAKRYKTESVHLEKLVQTAPSEPENLSLDEELARLKQRLKES</sequence>
<dbReference type="AlphaFoldDB" id="A0A2G6KGE4"/>
<evidence type="ECO:0000256" key="4">
    <source>
        <dbReference type="ARBA" id="ARBA00022741"/>
    </source>
</evidence>
<dbReference type="PROSITE" id="PS50893">
    <property type="entry name" value="ABC_TRANSPORTER_2"/>
    <property type="match status" value="1"/>
</dbReference>
<dbReference type="Gene3D" id="3.40.50.300">
    <property type="entry name" value="P-loop containing nucleotide triphosphate hydrolases"/>
    <property type="match status" value="1"/>
</dbReference>
<dbReference type="SMART" id="SM00382">
    <property type="entry name" value="AAA"/>
    <property type="match status" value="1"/>
</dbReference>
<dbReference type="SUPFAM" id="SSF52540">
    <property type="entry name" value="P-loop containing nucleoside triphosphate hydrolases"/>
    <property type="match status" value="1"/>
</dbReference>
<dbReference type="InterPro" id="IPR027417">
    <property type="entry name" value="P-loop_NTPase"/>
</dbReference>
<dbReference type="PANTHER" id="PTHR48041:SF139">
    <property type="entry name" value="PROTEIN SCARLET"/>
    <property type="match status" value="1"/>
</dbReference>
<organism evidence="9 10">
    <name type="scientific">candidate division KSB3 bacterium</name>
    <dbReference type="NCBI Taxonomy" id="2044937"/>
    <lineage>
        <taxon>Bacteria</taxon>
        <taxon>candidate division KSB3</taxon>
    </lineage>
</organism>
<dbReference type="GO" id="GO:0016020">
    <property type="term" value="C:membrane"/>
    <property type="evidence" value="ECO:0007669"/>
    <property type="project" value="UniProtKB-SubCell"/>
</dbReference>
<dbReference type="InterPro" id="IPR003593">
    <property type="entry name" value="AAA+_ATPase"/>
</dbReference>
<dbReference type="EMBL" id="PDSK01000093">
    <property type="protein sequence ID" value="PIE33889.1"/>
    <property type="molecule type" value="Genomic_DNA"/>
</dbReference>
<keyword evidence="6" id="KW-1133">Transmembrane helix</keyword>
<reference evidence="9 10" key="1">
    <citation type="submission" date="2017-10" db="EMBL/GenBank/DDBJ databases">
        <title>Novel microbial diversity and functional potential in the marine mammal oral microbiome.</title>
        <authorList>
            <person name="Dudek N.K."/>
            <person name="Sun C.L."/>
            <person name="Burstein D."/>
            <person name="Kantor R.S."/>
            <person name="Aliaga Goltsman D.S."/>
            <person name="Bik E.M."/>
            <person name="Thomas B.C."/>
            <person name="Banfield J.F."/>
            <person name="Relman D.A."/>
        </authorList>
    </citation>
    <scope>NUCLEOTIDE SEQUENCE [LARGE SCALE GENOMIC DNA]</scope>
    <source>
        <strain evidence="9">DOLJORAL78_47_16</strain>
    </source>
</reference>
<keyword evidence="3" id="KW-0812">Transmembrane</keyword>
<dbReference type="InterPro" id="IPR003439">
    <property type="entry name" value="ABC_transporter-like_ATP-bd"/>
</dbReference>
<keyword evidence="2" id="KW-0813">Transport</keyword>
<gene>
    <name evidence="9" type="ORF">CSA56_09375</name>
</gene>